<name>A0AAI8YGC5_9PEZI</name>
<reference evidence="1" key="1">
    <citation type="submission" date="2023-10" db="EMBL/GenBank/DDBJ databases">
        <authorList>
            <person name="Hackl T."/>
        </authorList>
    </citation>
    <scope>NUCLEOTIDE SEQUENCE</scope>
</reference>
<comment type="caution">
    <text evidence="1">The sequence shown here is derived from an EMBL/GenBank/DDBJ whole genome shotgun (WGS) entry which is preliminary data.</text>
</comment>
<keyword evidence="2" id="KW-1185">Reference proteome</keyword>
<protein>
    <submittedName>
        <fullName evidence="1">Uu.00g111140.m01.CDS01</fullName>
    </submittedName>
</protein>
<organism evidence="1 2">
    <name type="scientific">Anthostomella pinea</name>
    <dbReference type="NCBI Taxonomy" id="933095"/>
    <lineage>
        <taxon>Eukaryota</taxon>
        <taxon>Fungi</taxon>
        <taxon>Dikarya</taxon>
        <taxon>Ascomycota</taxon>
        <taxon>Pezizomycotina</taxon>
        <taxon>Sordariomycetes</taxon>
        <taxon>Xylariomycetidae</taxon>
        <taxon>Xylariales</taxon>
        <taxon>Xylariaceae</taxon>
        <taxon>Anthostomella</taxon>
    </lineage>
</organism>
<dbReference type="Proteomes" id="UP001295740">
    <property type="component" value="Unassembled WGS sequence"/>
</dbReference>
<dbReference type="EMBL" id="CAUWAG010000006">
    <property type="protein sequence ID" value="CAJ2503720.1"/>
    <property type="molecule type" value="Genomic_DNA"/>
</dbReference>
<proteinExistence type="predicted"/>
<sequence length="94" mass="10324">MNVPRPPPPFPLMPRVPFLALAHGCLQAHSFTVRVNNDLAPKPVMSTSTVNVIEYCLDEKQFGKGEEALRKQFFNTEGANGTTHPSRCFAGAII</sequence>
<evidence type="ECO:0000313" key="2">
    <source>
        <dbReference type="Proteomes" id="UP001295740"/>
    </source>
</evidence>
<gene>
    <name evidence="1" type="ORF">KHLLAP_LOCUS4188</name>
</gene>
<evidence type="ECO:0000313" key="1">
    <source>
        <dbReference type="EMBL" id="CAJ2503720.1"/>
    </source>
</evidence>
<accession>A0AAI8YGC5</accession>
<dbReference type="AlphaFoldDB" id="A0AAI8YGC5"/>